<reference evidence="8 9" key="1">
    <citation type="journal article" date="2022" name="Nat. Microbiol.">
        <title>The microbiome of a bacterivorous marine choanoflagellate contains a resource-demanding obligate bacterial associate.</title>
        <authorList>
            <person name="Needham D.M."/>
            <person name="Poirier C."/>
            <person name="Bachy C."/>
            <person name="George E.E."/>
            <person name="Wilken S."/>
            <person name="Yung C.C.M."/>
            <person name="Limardo A.J."/>
            <person name="Morando M."/>
            <person name="Sudek L."/>
            <person name="Malmstrom R.R."/>
            <person name="Keeling P.J."/>
            <person name="Santoro A.E."/>
            <person name="Worden A.Z."/>
        </authorList>
    </citation>
    <scope>NUCLEOTIDE SEQUENCE [LARGE SCALE GENOMIC DNA]</scope>
    <source>
        <strain evidence="8 9">Comchoano-1</strain>
    </source>
</reference>
<evidence type="ECO:0000256" key="1">
    <source>
        <dbReference type="ARBA" id="ARBA00004429"/>
    </source>
</evidence>
<dbReference type="HAMAP" id="MF_01844">
    <property type="entry name" value="NhaA"/>
    <property type="match status" value="1"/>
</dbReference>
<evidence type="ECO:0000256" key="5">
    <source>
        <dbReference type="ARBA" id="ARBA00023136"/>
    </source>
</evidence>
<protein>
    <recommendedName>
        <fullName evidence="7">Na(+)/H(+) antiporter NhaA</fullName>
    </recommendedName>
    <alternativeName>
        <fullName evidence="7">Sodium/proton antiporter NhaA</fullName>
    </alternativeName>
</protein>
<dbReference type="EMBL" id="CP092900">
    <property type="protein sequence ID" value="UTC24938.1"/>
    <property type="molecule type" value="Genomic_DNA"/>
</dbReference>
<comment type="function">
    <text evidence="7">Na(+)/H(+) antiporter that extrudes sodium in exchange for external protons.</text>
</comment>
<keyword evidence="7" id="KW-0406">Ion transport</keyword>
<dbReference type="Gene3D" id="1.20.1530.10">
    <property type="entry name" value="Na+/H+ antiporter like domain"/>
    <property type="match status" value="1"/>
</dbReference>
<feature type="transmembrane region" description="Helical" evidence="7">
    <location>
        <begin position="89"/>
        <end position="108"/>
    </location>
</feature>
<dbReference type="InterPro" id="IPR023171">
    <property type="entry name" value="Na/H_antiporter_dom_sf"/>
</dbReference>
<keyword evidence="9" id="KW-1185">Reference proteome</keyword>
<feature type="transmembrane region" description="Helical" evidence="7">
    <location>
        <begin position="145"/>
        <end position="164"/>
    </location>
</feature>
<name>A0ABY5DLY6_9GAMM</name>
<evidence type="ECO:0000256" key="2">
    <source>
        <dbReference type="ARBA" id="ARBA00022475"/>
    </source>
</evidence>
<keyword evidence="4 7" id="KW-1133">Transmembrane helix</keyword>
<dbReference type="PANTHER" id="PTHR30341">
    <property type="entry name" value="SODIUM ION/PROTON ANTIPORTER NHAA-RELATED"/>
    <property type="match status" value="1"/>
</dbReference>
<evidence type="ECO:0000256" key="6">
    <source>
        <dbReference type="ARBA" id="ARBA00023201"/>
    </source>
</evidence>
<evidence type="ECO:0000313" key="9">
    <source>
        <dbReference type="Proteomes" id="UP001055955"/>
    </source>
</evidence>
<comment type="subcellular location">
    <subcellularLocation>
        <location evidence="1">Cell inner membrane</location>
        <topology evidence="1">Multi-pass membrane protein</topology>
    </subcellularLocation>
    <subcellularLocation>
        <location evidence="7">Cell membrane</location>
        <topology evidence="7">Multi-pass membrane protein</topology>
    </subcellularLocation>
</comment>
<evidence type="ECO:0000313" key="8">
    <source>
        <dbReference type="EMBL" id="UTC24938.1"/>
    </source>
</evidence>
<evidence type="ECO:0000256" key="4">
    <source>
        <dbReference type="ARBA" id="ARBA00022989"/>
    </source>
</evidence>
<keyword evidence="2 7" id="KW-1003">Cell membrane</keyword>
<organism evidence="8 9">
    <name type="scientific">Candidatus Comchoanobacter bicostacola</name>
    <dbReference type="NCBI Taxonomy" id="2919598"/>
    <lineage>
        <taxon>Bacteria</taxon>
        <taxon>Pseudomonadati</taxon>
        <taxon>Pseudomonadota</taxon>
        <taxon>Gammaproteobacteria</taxon>
        <taxon>Candidatus Comchoanobacterales</taxon>
        <taxon>Candidatus Comchoanobacteraceae</taxon>
        <taxon>Candidatus Comchoanobacter</taxon>
    </lineage>
</organism>
<feature type="transmembrane region" description="Helical" evidence="7">
    <location>
        <begin position="274"/>
        <end position="302"/>
    </location>
</feature>
<keyword evidence="3 7" id="KW-0812">Transmembrane</keyword>
<keyword evidence="7" id="KW-0813">Transport</keyword>
<keyword evidence="7" id="KW-0915">Sodium</keyword>
<feature type="transmembrane region" description="Helical" evidence="7">
    <location>
        <begin position="170"/>
        <end position="189"/>
    </location>
</feature>
<keyword evidence="7" id="KW-0050">Antiport</keyword>
<feature type="transmembrane region" description="Helical" evidence="7">
    <location>
        <begin position="346"/>
        <end position="370"/>
    </location>
</feature>
<comment type="similarity">
    <text evidence="7">Belongs to the NhaA Na(+)/H(+) (TC 2.A.33) antiporter family.</text>
</comment>
<dbReference type="NCBIfam" id="TIGR00773">
    <property type="entry name" value="NhaA"/>
    <property type="match status" value="1"/>
</dbReference>
<sequence length="380" mass="41461">MDDNVSVWPGLAVLFSAAVALLVCNVGFDSYYDTFWGSELLNLHNHDISMRFVVNEILMVLFFFYITLEIKYEYLYGVLQSPKERVMPALAALGGMVGPACIYLLVAARVYTHGWAIPVATDIAFSLACLMLVGQRLPVSLRVFLMSLAIFDDLGAIAIIAVYYTAHYSWYLLAGTFASITYLTIISRLRAHVTLYILGGLMLWVLCFLSGVHMTLAGVAIAAFLPMKNDMGLWAMRIHHACGKVVQYFIMPVFAFANAGVALHEVAGSLNSSLALAIALGLLIGKPLGILSVCILSEYLGVAQMPKSMHKRHLLGVSFLCAIGFTMSLFIGNLAFKSMPDAVLDIVRVSVIGASTLAGIIGILILLFCVKVDNNEKRKI</sequence>
<evidence type="ECO:0000256" key="3">
    <source>
        <dbReference type="ARBA" id="ARBA00022692"/>
    </source>
</evidence>
<keyword evidence="6 7" id="KW-0739">Sodium transport</keyword>
<keyword evidence="5 7" id="KW-0472">Membrane</keyword>
<comment type="catalytic activity">
    <reaction evidence="7">
        <text>Na(+)(in) + 2 H(+)(out) = Na(+)(out) + 2 H(+)(in)</text>
        <dbReference type="Rhea" id="RHEA:29251"/>
        <dbReference type="ChEBI" id="CHEBI:15378"/>
        <dbReference type="ChEBI" id="CHEBI:29101"/>
    </reaction>
</comment>
<gene>
    <name evidence="7 8" type="primary">nhaA</name>
    <name evidence="8" type="ORF">MMH89_02090</name>
</gene>
<feature type="transmembrane region" description="Helical" evidence="7">
    <location>
        <begin position="48"/>
        <end position="68"/>
    </location>
</feature>
<dbReference type="RefSeq" id="WP_258568727.1">
    <property type="nucleotide sequence ID" value="NZ_CP092900.1"/>
</dbReference>
<evidence type="ECO:0000256" key="7">
    <source>
        <dbReference type="HAMAP-Rule" id="MF_01844"/>
    </source>
</evidence>
<feature type="transmembrane region" description="Helical" evidence="7">
    <location>
        <begin position="314"/>
        <end position="334"/>
    </location>
</feature>
<accession>A0ABY5DLY6</accession>
<proteinExistence type="inferred from homology"/>
<feature type="transmembrane region" description="Helical" evidence="7">
    <location>
        <begin position="7"/>
        <end position="28"/>
    </location>
</feature>
<dbReference type="Proteomes" id="UP001055955">
    <property type="component" value="Chromosome"/>
</dbReference>
<dbReference type="PANTHER" id="PTHR30341:SF0">
    <property type="entry name" value="NA(+)_H(+) ANTIPORTER NHAA"/>
    <property type="match status" value="1"/>
</dbReference>
<dbReference type="Pfam" id="PF06965">
    <property type="entry name" value="Na_H_antiport_1"/>
    <property type="match status" value="1"/>
</dbReference>
<feature type="transmembrane region" description="Helical" evidence="7">
    <location>
        <begin position="201"/>
        <end position="225"/>
    </location>
</feature>
<dbReference type="InterPro" id="IPR004670">
    <property type="entry name" value="NhaA"/>
</dbReference>
<feature type="transmembrane region" description="Helical" evidence="7">
    <location>
        <begin position="114"/>
        <end position="133"/>
    </location>
</feature>